<reference evidence="6" key="1">
    <citation type="submission" date="2017-06" db="EMBL/GenBank/DDBJ databases">
        <authorList>
            <person name="Varghese N."/>
            <person name="Submissions S."/>
        </authorList>
    </citation>
    <scope>NUCLEOTIDE SEQUENCE [LARGE SCALE GENOMIC DNA]</scope>
    <source>
        <strain evidence="6">DSM 46839</strain>
    </source>
</reference>
<gene>
    <name evidence="5" type="ORF">SAMN06893096_101589</name>
</gene>
<dbReference type="Gene3D" id="3.30.450.20">
    <property type="entry name" value="PAS domain"/>
    <property type="match status" value="1"/>
</dbReference>
<dbReference type="NCBIfam" id="TIGR00254">
    <property type="entry name" value="GGDEF"/>
    <property type="match status" value="1"/>
</dbReference>
<feature type="transmembrane region" description="Helical" evidence="1">
    <location>
        <begin position="34"/>
        <end position="51"/>
    </location>
</feature>
<dbReference type="SUPFAM" id="SSF141868">
    <property type="entry name" value="EAL domain-like"/>
    <property type="match status" value="1"/>
</dbReference>
<dbReference type="RefSeq" id="WP_089304064.1">
    <property type="nucleotide sequence ID" value="NZ_FZOO01000001.1"/>
</dbReference>
<evidence type="ECO:0000259" key="2">
    <source>
        <dbReference type="PROSITE" id="PS50112"/>
    </source>
</evidence>
<evidence type="ECO:0000259" key="3">
    <source>
        <dbReference type="PROSITE" id="PS50883"/>
    </source>
</evidence>
<evidence type="ECO:0000313" key="5">
    <source>
        <dbReference type="EMBL" id="SNS05429.1"/>
    </source>
</evidence>
<dbReference type="Proteomes" id="UP000198373">
    <property type="component" value="Unassembled WGS sequence"/>
</dbReference>
<dbReference type="PANTHER" id="PTHR44757">
    <property type="entry name" value="DIGUANYLATE CYCLASE DGCP"/>
    <property type="match status" value="1"/>
</dbReference>
<feature type="transmembrane region" description="Helical" evidence="1">
    <location>
        <begin position="261"/>
        <end position="278"/>
    </location>
</feature>
<proteinExistence type="predicted"/>
<dbReference type="CDD" id="cd01948">
    <property type="entry name" value="EAL"/>
    <property type="match status" value="1"/>
</dbReference>
<evidence type="ECO:0000256" key="1">
    <source>
        <dbReference type="SAM" id="Phobius"/>
    </source>
</evidence>
<keyword evidence="1" id="KW-0812">Transmembrane</keyword>
<sequence>MDALRWWLLASTVPVGAACAVSAATAGPDALGDLALAALGVATAAVLWTAGRSRSAGLRGWRLFALAPLMPVLGQVAVAVAEPQDPVLEVVLRWLPTVPGYVLAAAGILTLVTPARLRGGARSAVELALFLIACVLVLQVLVLDPDLGWRDLPPAGSAVLAAAVAVTSATVAAAVLLLGVIESRRQPMALALLGATALLAPGRVLGTSALLTAEQGDGDVGRALVAGGLVLLGAAALLDPGPCPEPAAQPRNGRSTALRQLLPHLAMTVACIGAAGVSLGGHRISPVIAVGGSLCAALAVLHRWVTAREEERLGARLRRSEAYFRSLVAASSDAVLILDRTLRVSWTSPTLGTTLGDPAAVPVGADLLALLHPDDVQPVAGALQPGAGDGGPSGVLRLRLRHADSTWRILEASVSDLRSDTVVGAVVLHCRDTTERVARERTLEQVAFTDPVSGLPNRAGCERTLEQALTQAGAPPRSLLLVELDGLDAVREDAGRDVVTEVLVEVGRRLRATVRAGDPVMRVGGGAFAVLAEGAPQAVDLLADRCLSVVEQPLDTTAGVFDLGADVGVVDLATGGSVAELMTRAELAVRAASAAGTGTALRYRPALGTAAERRARLREDLPGAWDRGELSVLFQPVVSLEERRVTGCEALLRWTHPELGEVLPAEFVPIAERAGVIGELQRWALEHAATAALPLSQGGTPLRLGVNISASHVAARTLVRDVAAVLESTGLAPERLVLEVTEATLTSEGEHVAADIRALRLMGVHVALDDFGTGRSSLAHLTRLPIDVLKLDHSFVLRVDRDRQTRALCESVVGIAAALGLDVVAEGVETPAQLGALRAAGCGFAQGFLLARPMRVHELAEVLGTGAGMVWPGLVGSR</sequence>
<dbReference type="OrthoDB" id="5179666at2"/>
<dbReference type="InterPro" id="IPR000160">
    <property type="entry name" value="GGDEF_dom"/>
</dbReference>
<dbReference type="InterPro" id="IPR000014">
    <property type="entry name" value="PAS"/>
</dbReference>
<feature type="transmembrane region" description="Helical" evidence="1">
    <location>
        <begin position="93"/>
        <end position="112"/>
    </location>
</feature>
<feature type="transmembrane region" description="Helical" evidence="1">
    <location>
        <begin position="124"/>
        <end position="143"/>
    </location>
</feature>
<dbReference type="InterPro" id="IPR052155">
    <property type="entry name" value="Biofilm_reg_signaling"/>
</dbReference>
<dbReference type="EMBL" id="FZOO01000001">
    <property type="protein sequence ID" value="SNS05429.1"/>
    <property type="molecule type" value="Genomic_DNA"/>
</dbReference>
<dbReference type="SUPFAM" id="SSF55073">
    <property type="entry name" value="Nucleotide cyclase"/>
    <property type="match status" value="1"/>
</dbReference>
<dbReference type="PROSITE" id="PS51257">
    <property type="entry name" value="PROKAR_LIPOPROTEIN"/>
    <property type="match status" value="1"/>
</dbReference>
<keyword evidence="1" id="KW-1133">Transmembrane helix</keyword>
<dbReference type="SUPFAM" id="SSF55785">
    <property type="entry name" value="PYP-like sensor domain (PAS domain)"/>
    <property type="match status" value="1"/>
</dbReference>
<dbReference type="NCBIfam" id="TIGR00229">
    <property type="entry name" value="sensory_box"/>
    <property type="match status" value="1"/>
</dbReference>
<dbReference type="PANTHER" id="PTHR44757:SF2">
    <property type="entry name" value="BIOFILM ARCHITECTURE MAINTENANCE PROTEIN MBAA"/>
    <property type="match status" value="1"/>
</dbReference>
<dbReference type="SMART" id="SM00091">
    <property type="entry name" value="PAS"/>
    <property type="match status" value="1"/>
</dbReference>
<dbReference type="CDD" id="cd00130">
    <property type="entry name" value="PAS"/>
    <property type="match status" value="1"/>
</dbReference>
<keyword evidence="1" id="KW-0472">Membrane</keyword>
<dbReference type="Pfam" id="PF00990">
    <property type="entry name" value="GGDEF"/>
    <property type="match status" value="1"/>
</dbReference>
<accession>A0A239BCK1</accession>
<dbReference type="Gene3D" id="3.20.20.450">
    <property type="entry name" value="EAL domain"/>
    <property type="match status" value="1"/>
</dbReference>
<dbReference type="InterPro" id="IPR013656">
    <property type="entry name" value="PAS_4"/>
</dbReference>
<dbReference type="Pfam" id="PF00563">
    <property type="entry name" value="EAL"/>
    <property type="match status" value="1"/>
</dbReference>
<feature type="transmembrane region" description="Helical" evidence="1">
    <location>
        <begin position="63"/>
        <end position="81"/>
    </location>
</feature>
<dbReference type="PROSITE" id="PS50887">
    <property type="entry name" value="GGDEF"/>
    <property type="match status" value="1"/>
</dbReference>
<feature type="domain" description="PAS" evidence="2">
    <location>
        <begin position="320"/>
        <end position="390"/>
    </location>
</feature>
<dbReference type="CDD" id="cd01949">
    <property type="entry name" value="GGDEF"/>
    <property type="match status" value="1"/>
</dbReference>
<feature type="domain" description="EAL" evidence="3">
    <location>
        <begin position="614"/>
        <end position="867"/>
    </location>
</feature>
<dbReference type="Gene3D" id="3.30.70.270">
    <property type="match status" value="1"/>
</dbReference>
<dbReference type="PROSITE" id="PS50112">
    <property type="entry name" value="PAS"/>
    <property type="match status" value="1"/>
</dbReference>
<dbReference type="Pfam" id="PF08448">
    <property type="entry name" value="PAS_4"/>
    <property type="match status" value="1"/>
</dbReference>
<feature type="transmembrane region" description="Helical" evidence="1">
    <location>
        <begin position="155"/>
        <end position="178"/>
    </location>
</feature>
<evidence type="ECO:0000313" key="6">
    <source>
        <dbReference type="Proteomes" id="UP000198373"/>
    </source>
</evidence>
<organism evidence="5 6">
    <name type="scientific">Geodermatophilus pulveris</name>
    <dbReference type="NCBI Taxonomy" id="1564159"/>
    <lineage>
        <taxon>Bacteria</taxon>
        <taxon>Bacillati</taxon>
        <taxon>Actinomycetota</taxon>
        <taxon>Actinomycetes</taxon>
        <taxon>Geodermatophilales</taxon>
        <taxon>Geodermatophilaceae</taxon>
        <taxon>Geodermatophilus</taxon>
    </lineage>
</organism>
<dbReference type="SMART" id="SM00267">
    <property type="entry name" value="GGDEF"/>
    <property type="match status" value="1"/>
</dbReference>
<dbReference type="InterPro" id="IPR043128">
    <property type="entry name" value="Rev_trsase/Diguanyl_cyclase"/>
</dbReference>
<dbReference type="PROSITE" id="PS50883">
    <property type="entry name" value="EAL"/>
    <property type="match status" value="1"/>
</dbReference>
<dbReference type="AlphaFoldDB" id="A0A239BCK1"/>
<dbReference type="SMART" id="SM00052">
    <property type="entry name" value="EAL"/>
    <property type="match status" value="1"/>
</dbReference>
<dbReference type="InterPro" id="IPR035965">
    <property type="entry name" value="PAS-like_dom_sf"/>
</dbReference>
<evidence type="ECO:0000259" key="4">
    <source>
        <dbReference type="PROSITE" id="PS50887"/>
    </source>
</evidence>
<protein>
    <submittedName>
        <fullName evidence="5">PAS domain S-box-containing protein/diguanylate cyclase (GGDEF) domain-containing protein</fullName>
    </submittedName>
</protein>
<name>A0A239BCK1_9ACTN</name>
<dbReference type="InterPro" id="IPR001633">
    <property type="entry name" value="EAL_dom"/>
</dbReference>
<feature type="domain" description="GGDEF" evidence="4">
    <location>
        <begin position="475"/>
        <end position="605"/>
    </location>
</feature>
<dbReference type="InterPro" id="IPR035919">
    <property type="entry name" value="EAL_sf"/>
</dbReference>
<keyword evidence="6" id="KW-1185">Reference proteome</keyword>
<dbReference type="InterPro" id="IPR029787">
    <property type="entry name" value="Nucleotide_cyclase"/>
</dbReference>